<keyword evidence="2" id="KW-1185">Reference proteome</keyword>
<proteinExistence type="predicted"/>
<organism evidence="1 2">
    <name type="scientific">Variibacter gotjawalensis</name>
    <dbReference type="NCBI Taxonomy" id="1333996"/>
    <lineage>
        <taxon>Bacteria</taxon>
        <taxon>Pseudomonadati</taxon>
        <taxon>Pseudomonadota</taxon>
        <taxon>Alphaproteobacteria</taxon>
        <taxon>Hyphomicrobiales</taxon>
        <taxon>Nitrobacteraceae</taxon>
        <taxon>Variibacter</taxon>
    </lineage>
</organism>
<dbReference type="GO" id="GO:0016757">
    <property type="term" value="F:glycosyltransferase activity"/>
    <property type="evidence" value="ECO:0007669"/>
    <property type="project" value="TreeGrafter"/>
</dbReference>
<dbReference type="OrthoDB" id="9809594at2"/>
<dbReference type="PANTHER" id="PTHR21015">
    <property type="entry name" value="UDP-N-ACETYLGLUCOSAMINE--N-ACETYLMURAMYL-(PENTAPEPTIDE) PYROPHOSPHORYL-UNDECAPRENOL N-ACETYLGLUCOSAMINE TRANSFERASE 1"/>
    <property type="match status" value="1"/>
</dbReference>
<name>A0A0S3Q0Z2_9BRAD</name>
<sequence>MRSPIGYYVHHHGDGHRQRALAICNAAPDRFVMIGTGLAGRTGDIACIDLADDRANSTGPFDGVDRERNKPHAFHFAPLHREGTRKRAAQLTGWISEVRPRLLVVDVSVEIALLARLASTPVVYVRLTGERNDIPHSEAFRSAVALLSPFHEDLDDPSCEAWVRAKTRYCAGLTQSGLKSEMPAAGSVLVVQGNGGQVADGEQIAQAARSISWLKWRVIGSVSPPEHTPENLTLLGWVDNPAIEFRNAGVVIGAAGDGLVSAVMSAGRPFICIWQPRPFREQALKAQRLAALGAAIALDSWPTSANWPAVLQAAETIRPQVQYRLHCERGTASAAQFLSQLADQGCTCVDN</sequence>
<dbReference type="SUPFAM" id="SSF53756">
    <property type="entry name" value="UDP-Glycosyltransferase/glycogen phosphorylase"/>
    <property type="match status" value="1"/>
</dbReference>
<dbReference type="EMBL" id="AP014946">
    <property type="protein sequence ID" value="BAT61863.1"/>
    <property type="molecule type" value="Genomic_DNA"/>
</dbReference>
<dbReference type="Proteomes" id="UP000236884">
    <property type="component" value="Chromosome"/>
</dbReference>
<dbReference type="AlphaFoldDB" id="A0A0S3Q0Z2"/>
<protein>
    <recommendedName>
        <fullName evidence="3">Glycosyltransferase</fullName>
    </recommendedName>
</protein>
<gene>
    <name evidence="1" type="ORF">GJW-30_1_04425</name>
</gene>
<dbReference type="RefSeq" id="WP_096358509.1">
    <property type="nucleotide sequence ID" value="NZ_AP014946.1"/>
</dbReference>
<accession>A0A0S3Q0Z2</accession>
<dbReference type="Gene3D" id="3.40.50.2000">
    <property type="entry name" value="Glycogen Phosphorylase B"/>
    <property type="match status" value="1"/>
</dbReference>
<evidence type="ECO:0000313" key="1">
    <source>
        <dbReference type="EMBL" id="BAT61863.1"/>
    </source>
</evidence>
<evidence type="ECO:0000313" key="2">
    <source>
        <dbReference type="Proteomes" id="UP000236884"/>
    </source>
</evidence>
<evidence type="ECO:0008006" key="3">
    <source>
        <dbReference type="Google" id="ProtNLM"/>
    </source>
</evidence>
<dbReference type="PANTHER" id="PTHR21015:SF22">
    <property type="entry name" value="GLYCOSYLTRANSFERASE"/>
    <property type="match status" value="1"/>
</dbReference>
<dbReference type="KEGG" id="vgo:GJW-30_1_04425"/>
<reference evidence="1 2" key="1">
    <citation type="submission" date="2015-08" db="EMBL/GenBank/DDBJ databases">
        <title>Investigation of the bacterial diversity of lava forest soil.</title>
        <authorList>
            <person name="Lee J.S."/>
        </authorList>
    </citation>
    <scope>NUCLEOTIDE SEQUENCE [LARGE SCALE GENOMIC DNA]</scope>
    <source>
        <strain evidence="1 2">GJW-30</strain>
    </source>
</reference>